<dbReference type="InterPro" id="IPR014188">
    <property type="entry name" value="Acrylyl-CoA_reductase_AcuI"/>
</dbReference>
<name>A0AB34JYF5_PRYPA</name>
<dbReference type="SUPFAM" id="SSF51735">
    <property type="entry name" value="NAD(P)-binding Rossmann-fold domains"/>
    <property type="match status" value="1"/>
</dbReference>
<keyword evidence="4" id="KW-1185">Reference proteome</keyword>
<dbReference type="InterPro" id="IPR020843">
    <property type="entry name" value="ER"/>
</dbReference>
<dbReference type="Gene3D" id="3.40.50.720">
    <property type="entry name" value="NAD(P)-binding Rossmann-like Domain"/>
    <property type="match status" value="1"/>
</dbReference>
<proteinExistence type="predicted"/>
<protein>
    <recommendedName>
        <fullName evidence="2">Enoyl reductase (ER) domain-containing protein</fullName>
    </recommendedName>
</protein>
<dbReference type="PANTHER" id="PTHR43677">
    <property type="entry name" value="SHORT-CHAIN DEHYDROGENASE/REDUCTASE"/>
    <property type="match status" value="1"/>
</dbReference>
<dbReference type="GO" id="GO:0043957">
    <property type="term" value="F:acryloyl-CoA reductase (NADPH) activity"/>
    <property type="evidence" value="ECO:0007669"/>
    <property type="project" value="TreeGrafter"/>
</dbReference>
<organism evidence="3 4">
    <name type="scientific">Prymnesium parvum</name>
    <name type="common">Toxic golden alga</name>
    <dbReference type="NCBI Taxonomy" id="97485"/>
    <lineage>
        <taxon>Eukaryota</taxon>
        <taxon>Haptista</taxon>
        <taxon>Haptophyta</taxon>
        <taxon>Prymnesiophyceae</taxon>
        <taxon>Prymnesiales</taxon>
        <taxon>Prymnesiaceae</taxon>
        <taxon>Prymnesium</taxon>
    </lineage>
</organism>
<dbReference type="InterPro" id="IPR011032">
    <property type="entry name" value="GroES-like_sf"/>
</dbReference>
<evidence type="ECO:0000256" key="1">
    <source>
        <dbReference type="SAM" id="MobiDB-lite"/>
    </source>
</evidence>
<dbReference type="NCBIfam" id="TIGR02823">
    <property type="entry name" value="oxido_YhdH"/>
    <property type="match status" value="1"/>
</dbReference>
<dbReference type="Proteomes" id="UP001515480">
    <property type="component" value="Unassembled WGS sequence"/>
</dbReference>
<dbReference type="PANTHER" id="PTHR43677:SF1">
    <property type="entry name" value="ACRYLYL-COA REDUCTASE ACUI-RELATED"/>
    <property type="match status" value="1"/>
</dbReference>
<dbReference type="SUPFAM" id="SSF50129">
    <property type="entry name" value="GroES-like"/>
    <property type="match status" value="1"/>
</dbReference>
<dbReference type="InterPro" id="IPR051397">
    <property type="entry name" value="Zn-ADH-like_protein"/>
</dbReference>
<dbReference type="InterPro" id="IPR036291">
    <property type="entry name" value="NAD(P)-bd_dom_sf"/>
</dbReference>
<evidence type="ECO:0000313" key="4">
    <source>
        <dbReference type="Proteomes" id="UP001515480"/>
    </source>
</evidence>
<dbReference type="InterPro" id="IPR013154">
    <property type="entry name" value="ADH-like_N"/>
</dbReference>
<dbReference type="AlphaFoldDB" id="A0AB34JYF5"/>
<feature type="domain" description="Enoyl reductase (ER)" evidence="2">
    <location>
        <begin position="44"/>
        <end position="375"/>
    </location>
</feature>
<evidence type="ECO:0000313" key="3">
    <source>
        <dbReference type="EMBL" id="KAL1526759.1"/>
    </source>
</evidence>
<accession>A0AB34JYF5</accession>
<sequence length="380" mass="40131">MASLLRGAAARGTHPPARLLRHTTPPRLSFHAMVVQSAKTAGAGRTAELASFDRLDQLPRQDPAADVEVGVTHSTLNYKDGLIVLGKPGVVRNFPIVAGIDYAGVVRASRSAALREGDAVVLTGNKAGQYFDGGYAQRAACQAEWLVRLPAAFDAADAMTIGTAGVTAMMCVRQLERVGGLKADYGPVLVTGAAGGLGQLAVAILAKRGYHVIASTGRVAEQQSLLQSLGATEVIGRLEAVDKPLGPQRWVGVVDSVGGATLAAAAAQTMYGGAIASTGVAGGGQLETTVYPFILRGVRLLGVDSTLPWRLDGYPQDEERWLEWRKERLGIWEDLSDTLTRKELALVHAGSIELKDVYDHAQKILDGKIAGRLVVDIPTE</sequence>
<dbReference type="SMART" id="SM00829">
    <property type="entry name" value="PKS_ER"/>
    <property type="match status" value="1"/>
</dbReference>
<reference evidence="3 4" key="1">
    <citation type="journal article" date="2024" name="Science">
        <title>Giant polyketide synthase enzymes in the biosynthesis of giant marine polyether toxins.</title>
        <authorList>
            <person name="Fallon T.R."/>
            <person name="Shende V.V."/>
            <person name="Wierzbicki I.H."/>
            <person name="Pendleton A.L."/>
            <person name="Watervoot N.F."/>
            <person name="Auber R.P."/>
            <person name="Gonzalez D.J."/>
            <person name="Wisecaver J.H."/>
            <person name="Moore B.S."/>
        </authorList>
    </citation>
    <scope>NUCLEOTIDE SEQUENCE [LARGE SCALE GENOMIC DNA]</scope>
    <source>
        <strain evidence="3 4">12B1</strain>
    </source>
</reference>
<dbReference type="EMBL" id="JBGBPQ010000003">
    <property type="protein sequence ID" value="KAL1526759.1"/>
    <property type="molecule type" value="Genomic_DNA"/>
</dbReference>
<dbReference type="InterPro" id="IPR013149">
    <property type="entry name" value="ADH-like_C"/>
</dbReference>
<dbReference type="Gene3D" id="3.90.180.10">
    <property type="entry name" value="Medium-chain alcohol dehydrogenases, catalytic domain"/>
    <property type="match status" value="1"/>
</dbReference>
<dbReference type="Pfam" id="PF08240">
    <property type="entry name" value="ADH_N"/>
    <property type="match status" value="1"/>
</dbReference>
<dbReference type="Pfam" id="PF00107">
    <property type="entry name" value="ADH_zinc_N"/>
    <property type="match status" value="1"/>
</dbReference>
<gene>
    <name evidence="3" type="ORF">AB1Y20_015455</name>
</gene>
<evidence type="ECO:0000259" key="2">
    <source>
        <dbReference type="SMART" id="SM00829"/>
    </source>
</evidence>
<comment type="caution">
    <text evidence="3">The sequence shown here is derived from an EMBL/GenBank/DDBJ whole genome shotgun (WGS) entry which is preliminary data.</text>
</comment>
<feature type="region of interest" description="Disordered" evidence="1">
    <location>
        <begin position="1"/>
        <end position="20"/>
    </location>
</feature>